<keyword evidence="3" id="KW-0804">Transcription</keyword>
<dbReference type="EMBL" id="QMQV01000047">
    <property type="protein sequence ID" value="RLE49224.1"/>
    <property type="molecule type" value="Genomic_DNA"/>
</dbReference>
<dbReference type="GO" id="GO:0043200">
    <property type="term" value="P:response to amino acid"/>
    <property type="evidence" value="ECO:0007669"/>
    <property type="project" value="TreeGrafter"/>
</dbReference>
<evidence type="ECO:0000256" key="1">
    <source>
        <dbReference type="ARBA" id="ARBA00023015"/>
    </source>
</evidence>
<dbReference type="InterPro" id="IPR019887">
    <property type="entry name" value="Tscrpt_reg_AsnC/Lrp_C"/>
</dbReference>
<dbReference type="Gene3D" id="1.10.10.10">
    <property type="entry name" value="Winged helix-like DNA-binding domain superfamily/Winged helix DNA-binding domain"/>
    <property type="match status" value="1"/>
</dbReference>
<evidence type="ECO:0000256" key="2">
    <source>
        <dbReference type="ARBA" id="ARBA00023125"/>
    </source>
</evidence>
<dbReference type="InterPro" id="IPR011008">
    <property type="entry name" value="Dimeric_a/b-barrel"/>
</dbReference>
<dbReference type="PROSITE" id="PS00519">
    <property type="entry name" value="HTH_ASNC_1"/>
    <property type="match status" value="1"/>
</dbReference>
<evidence type="ECO:0000313" key="6">
    <source>
        <dbReference type="EMBL" id="RLE52841.1"/>
    </source>
</evidence>
<dbReference type="AlphaFoldDB" id="A0A497F0L7"/>
<keyword evidence="2" id="KW-0238">DNA-binding</keyword>
<dbReference type="Pfam" id="PF13412">
    <property type="entry name" value="HTH_24"/>
    <property type="match status" value="1"/>
</dbReference>
<dbReference type="Proteomes" id="UP000278475">
    <property type="component" value="Unassembled WGS sequence"/>
</dbReference>
<evidence type="ECO:0000313" key="7">
    <source>
        <dbReference type="Proteomes" id="UP000272051"/>
    </source>
</evidence>
<evidence type="ECO:0000313" key="8">
    <source>
        <dbReference type="Proteomes" id="UP000278475"/>
    </source>
</evidence>
<dbReference type="InterPro" id="IPR011991">
    <property type="entry name" value="ArsR-like_HTH"/>
</dbReference>
<dbReference type="InterPro" id="IPR000485">
    <property type="entry name" value="AsnC-type_HTH_dom"/>
</dbReference>
<name>A0A497F0L7_9CREN</name>
<comment type="caution">
    <text evidence="6">The sequence shown here is derived from an EMBL/GenBank/DDBJ whole genome shotgun (WGS) entry which is preliminary data.</text>
</comment>
<dbReference type="PANTHER" id="PTHR30154:SF34">
    <property type="entry name" value="TRANSCRIPTIONAL REGULATOR AZLB"/>
    <property type="match status" value="1"/>
</dbReference>
<dbReference type="GO" id="GO:0043565">
    <property type="term" value="F:sequence-specific DNA binding"/>
    <property type="evidence" value="ECO:0007669"/>
    <property type="project" value="InterPro"/>
</dbReference>
<dbReference type="CDD" id="cd00090">
    <property type="entry name" value="HTH_ARSR"/>
    <property type="match status" value="1"/>
</dbReference>
<dbReference type="PRINTS" id="PR00033">
    <property type="entry name" value="HTHASNC"/>
</dbReference>
<keyword evidence="1" id="KW-0805">Transcription regulation</keyword>
<evidence type="ECO:0000256" key="3">
    <source>
        <dbReference type="ARBA" id="ARBA00023163"/>
    </source>
</evidence>
<sequence length="153" mass="17705">MSEKTEKLDELDLKILRILQEDARVSYREIAKKLNVSVGTVHNRVKKMESEGYIKGYSAILSPYKLGFDVTAVILMQVEGPHIVEIEQELAKYKEVGCIYDITGEFDVMVITRFRSREDLNRFIKNLLKKPHIKRSVTSIALNIVKEDHRLNI</sequence>
<dbReference type="SMART" id="SM00344">
    <property type="entry name" value="HTH_ASNC"/>
    <property type="match status" value="1"/>
</dbReference>
<accession>A0A497F0L7</accession>
<proteinExistence type="predicted"/>
<dbReference type="GO" id="GO:0005829">
    <property type="term" value="C:cytosol"/>
    <property type="evidence" value="ECO:0007669"/>
    <property type="project" value="TreeGrafter"/>
</dbReference>
<dbReference type="InterPro" id="IPR036388">
    <property type="entry name" value="WH-like_DNA-bd_sf"/>
</dbReference>
<dbReference type="PANTHER" id="PTHR30154">
    <property type="entry name" value="LEUCINE-RESPONSIVE REGULATORY PROTEIN"/>
    <property type="match status" value="1"/>
</dbReference>
<organism evidence="6 7">
    <name type="scientific">Thermoproteota archaeon</name>
    <dbReference type="NCBI Taxonomy" id="2056631"/>
    <lineage>
        <taxon>Archaea</taxon>
        <taxon>Thermoproteota</taxon>
    </lineage>
</organism>
<dbReference type="InterPro" id="IPR019885">
    <property type="entry name" value="Tscrpt_reg_HTH_AsnC-type_CS"/>
</dbReference>
<dbReference type="SUPFAM" id="SSF46785">
    <property type="entry name" value="Winged helix' DNA-binding domain"/>
    <property type="match status" value="1"/>
</dbReference>
<reference evidence="7 8" key="1">
    <citation type="submission" date="2018-06" db="EMBL/GenBank/DDBJ databases">
        <title>Extensive metabolic versatility and redundancy in microbially diverse, dynamic hydrothermal sediments.</title>
        <authorList>
            <person name="Dombrowski N."/>
            <person name="Teske A."/>
            <person name="Baker B.J."/>
        </authorList>
    </citation>
    <scope>NUCLEOTIDE SEQUENCE [LARGE SCALE GENOMIC DNA]</scope>
    <source>
        <strain evidence="6">B34_G17</strain>
        <strain evidence="5">B66_G16</strain>
    </source>
</reference>
<protein>
    <submittedName>
        <fullName evidence="6">AsnC family transcriptional regulator</fullName>
    </submittedName>
</protein>
<gene>
    <name evidence="5" type="ORF">DRJ31_05770</name>
    <name evidence="6" type="ORF">DRJ33_02675</name>
</gene>
<dbReference type="Gene3D" id="3.30.70.920">
    <property type="match status" value="1"/>
</dbReference>
<dbReference type="InterPro" id="IPR036390">
    <property type="entry name" value="WH_DNA-bd_sf"/>
</dbReference>
<feature type="domain" description="HTH asnC-type" evidence="4">
    <location>
        <begin position="8"/>
        <end position="69"/>
    </location>
</feature>
<dbReference type="EMBL" id="QMQX01000033">
    <property type="protein sequence ID" value="RLE52841.1"/>
    <property type="molecule type" value="Genomic_DNA"/>
</dbReference>
<evidence type="ECO:0000259" key="4">
    <source>
        <dbReference type="PROSITE" id="PS50956"/>
    </source>
</evidence>
<dbReference type="Proteomes" id="UP000272051">
    <property type="component" value="Unassembled WGS sequence"/>
</dbReference>
<dbReference type="PROSITE" id="PS50956">
    <property type="entry name" value="HTH_ASNC_2"/>
    <property type="match status" value="1"/>
</dbReference>
<dbReference type="Pfam" id="PF01037">
    <property type="entry name" value="AsnC_trans_reg"/>
    <property type="match status" value="1"/>
</dbReference>
<dbReference type="SUPFAM" id="SSF54909">
    <property type="entry name" value="Dimeric alpha+beta barrel"/>
    <property type="match status" value="1"/>
</dbReference>
<dbReference type="InterPro" id="IPR019888">
    <property type="entry name" value="Tscrpt_reg_AsnC-like"/>
</dbReference>
<evidence type="ECO:0000313" key="5">
    <source>
        <dbReference type="EMBL" id="RLE49224.1"/>
    </source>
</evidence>